<sequence>MAMLSGKVSHSSRAGLVTCGYPTTAVLTHVKVVLITGCSSGIGLATTKACLDAKAQVFGCDVQKPPAELSGLLGFSFQTCDVSKQADISATVEACAKAFNGRIDVLLNVAGISDRLGSVDSLDDEEYDRVVAVDLTGPIKLMRAVIPYMRAQQSGSIVNISSRAGLGGGVAGIGATKNVAWRFHQEGIRCNAICPGGVRTNITNAITEGIDVDAFQNSRAVLNVHFNPQSTGTLDGQDGPIATGPIDPKEVANVLVFLASDLSSAINGAVVPVDKAWSAA</sequence>
<accession>A0A177F4B9</accession>
<evidence type="ECO:0000313" key="3">
    <source>
        <dbReference type="EMBL" id="OAG39147.1"/>
    </source>
</evidence>
<dbReference type="RefSeq" id="XP_022511099.1">
    <property type="nucleotide sequence ID" value="XM_022656657.1"/>
</dbReference>
<dbReference type="InterPro" id="IPR036291">
    <property type="entry name" value="NAD(P)-bd_dom_sf"/>
</dbReference>
<gene>
    <name evidence="3" type="ORF">AYO21_06698</name>
</gene>
<evidence type="ECO:0000256" key="2">
    <source>
        <dbReference type="ARBA" id="ARBA00023002"/>
    </source>
</evidence>
<protein>
    <submittedName>
        <fullName evidence="3">Uncharacterized protein</fullName>
    </submittedName>
</protein>
<evidence type="ECO:0000256" key="1">
    <source>
        <dbReference type="ARBA" id="ARBA00006484"/>
    </source>
</evidence>
<dbReference type="Proteomes" id="UP000077002">
    <property type="component" value="Unassembled WGS sequence"/>
</dbReference>
<dbReference type="InterPro" id="IPR002347">
    <property type="entry name" value="SDR_fam"/>
</dbReference>
<dbReference type="CDD" id="cd05233">
    <property type="entry name" value="SDR_c"/>
    <property type="match status" value="1"/>
</dbReference>
<keyword evidence="4" id="KW-1185">Reference proteome</keyword>
<dbReference type="PANTHER" id="PTHR43477:SF1">
    <property type="entry name" value="DIHYDROANTICAPSIN 7-DEHYDROGENASE"/>
    <property type="match status" value="1"/>
</dbReference>
<dbReference type="GeneID" id="34601856"/>
<dbReference type="PANTHER" id="PTHR43477">
    <property type="entry name" value="DIHYDROANTICAPSIN 7-DEHYDROGENASE"/>
    <property type="match status" value="1"/>
</dbReference>
<dbReference type="AlphaFoldDB" id="A0A177F4B9"/>
<dbReference type="GO" id="GO:0016491">
    <property type="term" value="F:oxidoreductase activity"/>
    <property type="evidence" value="ECO:0007669"/>
    <property type="project" value="UniProtKB-KW"/>
</dbReference>
<comment type="caution">
    <text evidence="3">The sequence shown here is derived from an EMBL/GenBank/DDBJ whole genome shotgun (WGS) entry which is preliminary data.</text>
</comment>
<dbReference type="PRINTS" id="PR00081">
    <property type="entry name" value="GDHRDH"/>
</dbReference>
<dbReference type="InterPro" id="IPR051122">
    <property type="entry name" value="SDR_DHRS6-like"/>
</dbReference>
<keyword evidence="2" id="KW-0560">Oxidoreductase</keyword>
<dbReference type="SUPFAM" id="SSF51735">
    <property type="entry name" value="NAD(P)-binding Rossmann-fold domains"/>
    <property type="match status" value="1"/>
</dbReference>
<reference evidence="3 4" key="1">
    <citation type="submission" date="2016-03" db="EMBL/GenBank/DDBJ databases">
        <title>Draft genome sequence of the Fonsecaea monophora CBS 269.37.</title>
        <authorList>
            <person name="Bombassaro A."/>
            <person name="Vinicius W.A."/>
            <person name="De Hoog S."/>
            <person name="Sun J."/>
            <person name="Souza E.M."/>
            <person name="Raittz R.T."/>
            <person name="Costa F."/>
            <person name="Leao A.C."/>
            <person name="Tadra-Sfeir M.Z."/>
            <person name="Baura V."/>
            <person name="Balsanelli E."/>
            <person name="Pedrosa F.O."/>
            <person name="Moreno L.F."/>
            <person name="Steffens M.B."/>
            <person name="Xi L."/>
            <person name="Bocca A.L."/>
            <person name="Felipe M.S."/>
            <person name="Teixeira M."/>
            <person name="Telles Filho F.Q."/>
            <person name="Azevedo C.M."/>
            <person name="Gomes R."/>
            <person name="Vicente V.A."/>
        </authorList>
    </citation>
    <scope>NUCLEOTIDE SEQUENCE [LARGE SCALE GENOMIC DNA]</scope>
    <source>
        <strain evidence="3 4">CBS 269.37</strain>
    </source>
</reference>
<proteinExistence type="inferred from homology"/>
<evidence type="ECO:0000313" key="4">
    <source>
        <dbReference type="Proteomes" id="UP000077002"/>
    </source>
</evidence>
<name>A0A177F4B9_9EURO</name>
<organism evidence="3 4">
    <name type="scientific">Fonsecaea monophora</name>
    <dbReference type="NCBI Taxonomy" id="254056"/>
    <lineage>
        <taxon>Eukaryota</taxon>
        <taxon>Fungi</taxon>
        <taxon>Dikarya</taxon>
        <taxon>Ascomycota</taxon>
        <taxon>Pezizomycotina</taxon>
        <taxon>Eurotiomycetes</taxon>
        <taxon>Chaetothyriomycetidae</taxon>
        <taxon>Chaetothyriales</taxon>
        <taxon>Herpotrichiellaceae</taxon>
        <taxon>Fonsecaea</taxon>
    </lineage>
</organism>
<comment type="similarity">
    <text evidence="1">Belongs to the short-chain dehydrogenases/reductases (SDR) family.</text>
</comment>
<dbReference type="Gene3D" id="3.40.50.720">
    <property type="entry name" value="NAD(P)-binding Rossmann-like Domain"/>
    <property type="match status" value="1"/>
</dbReference>
<dbReference type="Pfam" id="PF00106">
    <property type="entry name" value="adh_short"/>
    <property type="match status" value="1"/>
</dbReference>
<dbReference type="EMBL" id="LVKK01000047">
    <property type="protein sequence ID" value="OAG39147.1"/>
    <property type="molecule type" value="Genomic_DNA"/>
</dbReference>
<dbReference type="OrthoDB" id="37659at2759"/>